<dbReference type="PROSITE" id="PS51257">
    <property type="entry name" value="PROKAR_LIPOPROTEIN"/>
    <property type="match status" value="1"/>
</dbReference>
<dbReference type="Pfam" id="PF11153">
    <property type="entry name" value="DUF2931"/>
    <property type="match status" value="1"/>
</dbReference>
<dbReference type="InterPro" id="IPR021326">
    <property type="entry name" value="DUF2931"/>
</dbReference>
<evidence type="ECO:0000313" key="2">
    <source>
        <dbReference type="EMBL" id="SHM00961.1"/>
    </source>
</evidence>
<gene>
    <name evidence="2" type="ORF">SAMN05444484_103294</name>
</gene>
<name>A0A1M7FA84_9FLAO</name>
<feature type="chain" id="PRO_5009925796" description="DUF2931 family protein" evidence="1">
    <location>
        <begin position="22"/>
        <end position="367"/>
    </location>
</feature>
<organism evidence="2 3">
    <name type="scientific">Flavobacterium chilense</name>
    <dbReference type="NCBI Taxonomy" id="946677"/>
    <lineage>
        <taxon>Bacteria</taxon>
        <taxon>Pseudomonadati</taxon>
        <taxon>Bacteroidota</taxon>
        <taxon>Flavobacteriia</taxon>
        <taxon>Flavobacteriales</taxon>
        <taxon>Flavobacteriaceae</taxon>
        <taxon>Flavobacterium</taxon>
    </lineage>
</organism>
<sequence>MKKIQLIAIALLLALSTACQNKTEEMKKYSIMDDEKDPEFEWEEMCNAPLGYPIEVYKGGIGGVGLANGLSAGNNGGWGAFGSGSSHGKKILPRSLDCIWVSYAEDCMYSIDCPIDYDKLLALFQEGYQDSNFFFNGNGEYKKTTYNAIIVGFAPGGVVVVWAAGAGRQMEVGRYKGTPYKVPKDEIAGLDASGETIFDPKFRKMIMTSPNIIPLEMQNNPQPIPYGLWDSYRTRYNWKPVVEIQNQVELLYIAFDMYNGEKEKLFDQGLIVNNFKKRAIPIGISIGWRDAKGQGYGGDVNFDEKEITEAFKAMYKESPDQEAELVLIVNYTNNHITSLLRSGDNEIRLPKTEVNVIKSRKLSIDKN</sequence>
<protein>
    <recommendedName>
        <fullName evidence="4">DUF2931 family protein</fullName>
    </recommendedName>
</protein>
<dbReference type="STRING" id="946677.SAMN05444484_103294"/>
<dbReference type="EMBL" id="FRBT01000003">
    <property type="protein sequence ID" value="SHM00961.1"/>
    <property type="molecule type" value="Genomic_DNA"/>
</dbReference>
<evidence type="ECO:0000313" key="3">
    <source>
        <dbReference type="Proteomes" id="UP000184028"/>
    </source>
</evidence>
<keyword evidence="3" id="KW-1185">Reference proteome</keyword>
<evidence type="ECO:0008006" key="4">
    <source>
        <dbReference type="Google" id="ProtNLM"/>
    </source>
</evidence>
<evidence type="ECO:0000256" key="1">
    <source>
        <dbReference type="SAM" id="SignalP"/>
    </source>
</evidence>
<reference evidence="3" key="1">
    <citation type="submission" date="2016-11" db="EMBL/GenBank/DDBJ databases">
        <authorList>
            <person name="Varghese N."/>
            <person name="Submissions S."/>
        </authorList>
    </citation>
    <scope>NUCLEOTIDE SEQUENCE [LARGE SCALE GENOMIC DNA]</scope>
    <source>
        <strain evidence="3">DSM 24724</strain>
    </source>
</reference>
<proteinExistence type="predicted"/>
<keyword evidence="1" id="KW-0732">Signal</keyword>
<dbReference type="RefSeq" id="WP_068842448.1">
    <property type="nucleotide sequence ID" value="NZ_FRBT01000003.1"/>
</dbReference>
<feature type="signal peptide" evidence="1">
    <location>
        <begin position="1"/>
        <end position="21"/>
    </location>
</feature>
<dbReference type="OrthoDB" id="5702951at2"/>
<dbReference type="Proteomes" id="UP000184028">
    <property type="component" value="Unassembled WGS sequence"/>
</dbReference>
<dbReference type="AlphaFoldDB" id="A0A1M7FA84"/>
<accession>A0A1M7FA84</accession>